<name>A0A1J0WFF0_9RHOB</name>
<organism evidence="1 2">
    <name type="scientific">Sulfitobacter alexandrii</name>
    <dbReference type="NCBI Taxonomy" id="1917485"/>
    <lineage>
        <taxon>Bacteria</taxon>
        <taxon>Pseudomonadati</taxon>
        <taxon>Pseudomonadota</taxon>
        <taxon>Alphaproteobacteria</taxon>
        <taxon>Rhodobacterales</taxon>
        <taxon>Roseobacteraceae</taxon>
        <taxon>Sulfitobacter</taxon>
    </lineage>
</organism>
<dbReference type="Proteomes" id="UP000181897">
    <property type="component" value="Chromosome"/>
</dbReference>
<gene>
    <name evidence="1" type="ORF">BOO69_05060</name>
</gene>
<sequence length="81" mass="8994">MLDNNKKIEVSAEQLEVIESALHTQSKILNVQAEAGGDAARRRLNEVKRLLAQLSQHKPAAQDQRCSRGGLGWFRAARSVE</sequence>
<evidence type="ECO:0000313" key="2">
    <source>
        <dbReference type="Proteomes" id="UP000181897"/>
    </source>
</evidence>
<reference evidence="1 2" key="1">
    <citation type="submission" date="2016-11" db="EMBL/GenBank/DDBJ databases">
        <title>Complete genome sequence of Sulfitobacter sp. AM1-D1, a toxic bacteria associated with marine dinoflagellate Alexandrium minutum in East China Sea.</title>
        <authorList>
            <person name="Yang Q."/>
            <person name="Zhang X."/>
            <person name="Tian X."/>
        </authorList>
    </citation>
    <scope>NUCLEOTIDE SEQUENCE [LARGE SCALE GENOMIC DNA]</scope>
    <source>
        <strain evidence="1 2">AM1-D1</strain>
    </source>
</reference>
<evidence type="ECO:0000313" key="1">
    <source>
        <dbReference type="EMBL" id="APE42862.1"/>
    </source>
</evidence>
<dbReference type="KEGG" id="suam:BOO69_05060"/>
<keyword evidence="2" id="KW-1185">Reference proteome</keyword>
<dbReference type="RefSeq" id="WP_071970896.1">
    <property type="nucleotide sequence ID" value="NZ_CP018076.1"/>
</dbReference>
<dbReference type="OrthoDB" id="7726368at2"/>
<dbReference type="AlphaFoldDB" id="A0A1J0WFF0"/>
<dbReference type="EMBL" id="CP018076">
    <property type="protein sequence ID" value="APE42862.1"/>
    <property type="molecule type" value="Genomic_DNA"/>
</dbReference>
<protein>
    <submittedName>
        <fullName evidence="1">Uncharacterized protein</fullName>
    </submittedName>
</protein>
<accession>A0A1J0WFF0</accession>
<proteinExistence type="predicted"/>